<evidence type="ECO:0000313" key="2">
    <source>
        <dbReference type="Proteomes" id="UP000837857"/>
    </source>
</evidence>
<proteinExistence type="predicted"/>
<dbReference type="InterPro" id="IPR011990">
    <property type="entry name" value="TPR-like_helical_dom_sf"/>
</dbReference>
<dbReference type="PANTHER" id="PTHR16091">
    <property type="entry name" value="TTC17 PROTEIN"/>
    <property type="match status" value="1"/>
</dbReference>
<sequence length="995" mass="112659">MSAFEHLEGMINRENLTISPELYIPEKVSPIMTVDQFAHWLSGVLKKNSSSWLHYNLASLYWRARGNGPKAMECSRRAVHYAPREYKDIALFTMGTILHLSKMTEDAVVILNAAVDHNPNFHLSQFQLGNAYAVLCDFNSSDRHFGQCLKLDPNFKIAVKHKHGVRCLSNIWKKLAIVRNASKKLRDELTIYSQKEAQLLNSQSSYLNSAKHKVEHDTRNAAKNSEKMSELTGLDIKRLNLKGDKYSLIKHFLQSSIYTQLWSDKANLEAVDTANSFQRLVLHIEKQSTRAPGSAQSELLKETTFKDQLPILAINKPRNEVKLDEKQNGVKSTSEVEDEMKEFETGTPLYPSTMKINRNTEEFDKDPDWPSDAFCKAAATNFPGNVQAIYPVFICFENKGIRLGTLLTDKLGVPASEEYELPWHPPTCPQDKAAAKLLLKKPQKSPLAVVVTTDYMKRKLLEYVADGNVDLVAHMQVEEIGQRIYAATKKRLAPEWLLYTLASLYWRVRGNYVSTVHCLFAAKKTVPPRNRDLVLTSLASVCLETGHVDEALSAAEEAFRVALYEPATNFVLAELNMLQKNRKTQLFHLKQVLRVDGEFLDGLARDLFHGWACILKQVNSLTEMDYGDGEFCTQVEADLKMVCEKDGSNCHMIDDNCHGNKRKADTSAILRLMELKDPIMHKTFNYDMNQHVFEAFVRNMPADPSNFLGHKLNFNSLMITVHEELKGCGSKGCRNLQAEDLAMKEEDCAYHHLQLGYWLHIVCFKQTFADPNLKINAEIAAMTPSNKKVPECRLFGDSSKDFFLERVVRVDSSDWTPILSLMHQFAEMFNFFDYLTLGAKIAKYVETKPRSWMGALGAGWWCGAGGRGACAVRCLSAALSLAPPQHAALVLRSLVALLLTYATFAHTYLPNAYTQSKKQDAKEIAYLSFYLSPKSKIEAFLVAISHTCLAEYEQAIWMYRYALTFDEKYLPAKACLHATVCIMFYGENKIPALEE</sequence>
<dbReference type="SMART" id="SM00028">
    <property type="entry name" value="TPR"/>
    <property type="match status" value="3"/>
</dbReference>
<accession>A0ABN8IPH8</accession>
<gene>
    <name evidence="1" type="ORF">IPOD504_LOCUS12357</name>
</gene>
<dbReference type="EMBL" id="OW152815">
    <property type="protein sequence ID" value="CAH2063047.1"/>
    <property type="molecule type" value="Genomic_DNA"/>
</dbReference>
<evidence type="ECO:0008006" key="3">
    <source>
        <dbReference type="Google" id="ProtNLM"/>
    </source>
</evidence>
<dbReference type="InterPro" id="IPR052630">
    <property type="entry name" value="TTC17"/>
</dbReference>
<organism evidence="1 2">
    <name type="scientific">Iphiclides podalirius</name>
    <name type="common">scarce swallowtail</name>
    <dbReference type="NCBI Taxonomy" id="110791"/>
    <lineage>
        <taxon>Eukaryota</taxon>
        <taxon>Metazoa</taxon>
        <taxon>Ecdysozoa</taxon>
        <taxon>Arthropoda</taxon>
        <taxon>Hexapoda</taxon>
        <taxon>Insecta</taxon>
        <taxon>Pterygota</taxon>
        <taxon>Neoptera</taxon>
        <taxon>Endopterygota</taxon>
        <taxon>Lepidoptera</taxon>
        <taxon>Glossata</taxon>
        <taxon>Ditrysia</taxon>
        <taxon>Papilionoidea</taxon>
        <taxon>Papilionidae</taxon>
        <taxon>Papilioninae</taxon>
        <taxon>Iphiclides</taxon>
    </lineage>
</organism>
<dbReference type="InterPro" id="IPR019734">
    <property type="entry name" value="TPR_rpt"/>
</dbReference>
<dbReference type="PANTHER" id="PTHR16091:SF1">
    <property type="entry name" value="TETRATRICOPEPTIDE REPEAT PROTEIN 17"/>
    <property type="match status" value="1"/>
</dbReference>
<keyword evidence="2" id="KW-1185">Reference proteome</keyword>
<protein>
    <recommendedName>
        <fullName evidence="3">Tetratricopeptide repeat protein 17</fullName>
    </recommendedName>
</protein>
<dbReference type="Proteomes" id="UP000837857">
    <property type="component" value="Chromosome 3"/>
</dbReference>
<evidence type="ECO:0000313" key="1">
    <source>
        <dbReference type="EMBL" id="CAH2063047.1"/>
    </source>
</evidence>
<dbReference type="SUPFAM" id="SSF48452">
    <property type="entry name" value="TPR-like"/>
    <property type="match status" value="1"/>
</dbReference>
<reference evidence="1" key="1">
    <citation type="submission" date="2022-03" db="EMBL/GenBank/DDBJ databases">
        <authorList>
            <person name="Martin H S."/>
        </authorList>
    </citation>
    <scope>NUCLEOTIDE SEQUENCE</scope>
</reference>
<dbReference type="Gene3D" id="1.25.40.10">
    <property type="entry name" value="Tetratricopeptide repeat domain"/>
    <property type="match status" value="1"/>
</dbReference>
<name>A0ABN8IPH8_9NEOP</name>
<feature type="non-terminal residue" evidence="1">
    <location>
        <position position="995"/>
    </location>
</feature>